<dbReference type="SUPFAM" id="SSF47336">
    <property type="entry name" value="ACP-like"/>
    <property type="match status" value="1"/>
</dbReference>
<dbReference type="SMART" id="SM01294">
    <property type="entry name" value="PKS_PP_betabranch"/>
    <property type="match status" value="1"/>
</dbReference>
<feature type="modified residue" description="O-(pantetheine 4'-phosphoryl)serine" evidence="7">
    <location>
        <position position="42"/>
    </location>
</feature>
<feature type="domain" description="Carrier" evidence="8">
    <location>
        <begin position="7"/>
        <end position="82"/>
    </location>
</feature>
<evidence type="ECO:0000256" key="4">
    <source>
        <dbReference type="ARBA" id="ARBA00022832"/>
    </source>
</evidence>
<comment type="pathway">
    <text evidence="7">Lipid metabolism; fatty acid biosynthesis.</text>
</comment>
<dbReference type="RefSeq" id="WP_264247684.1">
    <property type="nucleotide sequence ID" value="NZ_CP107567.1"/>
</dbReference>
<accession>A0ABY6IGL4</accession>
<proteinExistence type="inferred from homology"/>
<evidence type="ECO:0000256" key="5">
    <source>
        <dbReference type="ARBA" id="ARBA00023098"/>
    </source>
</evidence>
<dbReference type="Proteomes" id="UP001163878">
    <property type="component" value="Chromosome"/>
</dbReference>
<dbReference type="PANTHER" id="PTHR20863">
    <property type="entry name" value="ACYL CARRIER PROTEIN"/>
    <property type="match status" value="1"/>
</dbReference>
<dbReference type="Pfam" id="PF00550">
    <property type="entry name" value="PP-binding"/>
    <property type="match status" value="1"/>
</dbReference>
<protein>
    <recommendedName>
        <fullName evidence="7">Acyl carrier protein</fullName>
        <shortName evidence="7">ACP</shortName>
    </recommendedName>
</protein>
<keyword evidence="1 7" id="KW-0596">Phosphopantetheine</keyword>
<dbReference type="InterPro" id="IPR009081">
    <property type="entry name" value="PP-bd_ACP"/>
</dbReference>
<keyword evidence="6 7" id="KW-0275">Fatty acid biosynthesis</keyword>
<dbReference type="InterPro" id="IPR003231">
    <property type="entry name" value="ACP"/>
</dbReference>
<evidence type="ECO:0000256" key="1">
    <source>
        <dbReference type="ARBA" id="ARBA00022450"/>
    </source>
</evidence>
<dbReference type="SMART" id="SM00823">
    <property type="entry name" value="PKS_PP"/>
    <property type="match status" value="1"/>
</dbReference>
<dbReference type="PROSITE" id="PS50075">
    <property type="entry name" value="CARRIER"/>
    <property type="match status" value="1"/>
</dbReference>
<name>A0ABY6IGL4_STRPE</name>
<gene>
    <name evidence="7" type="primary">acpP</name>
    <name evidence="9" type="ORF">OGH68_27455</name>
</gene>
<comment type="similarity">
    <text evidence="7">Belongs to the acyl carrier protein (ACP) family.</text>
</comment>
<dbReference type="InterPro" id="IPR020806">
    <property type="entry name" value="PKS_PP-bd"/>
</dbReference>
<keyword evidence="3 7" id="KW-0597">Phosphoprotein</keyword>
<evidence type="ECO:0000256" key="7">
    <source>
        <dbReference type="HAMAP-Rule" id="MF_01217"/>
    </source>
</evidence>
<evidence type="ECO:0000256" key="6">
    <source>
        <dbReference type="ARBA" id="ARBA00023160"/>
    </source>
</evidence>
<dbReference type="HAMAP" id="MF_01217">
    <property type="entry name" value="Acyl_carrier"/>
    <property type="match status" value="1"/>
</dbReference>
<dbReference type="InterPro" id="IPR036736">
    <property type="entry name" value="ACP-like_sf"/>
</dbReference>
<dbReference type="Gene3D" id="1.10.1200.10">
    <property type="entry name" value="ACP-like"/>
    <property type="match status" value="1"/>
</dbReference>
<dbReference type="EMBL" id="CP107567">
    <property type="protein sequence ID" value="UYQ64825.1"/>
    <property type="molecule type" value="Genomic_DNA"/>
</dbReference>
<keyword evidence="4 7" id="KW-0276">Fatty acid metabolism</keyword>
<evidence type="ECO:0000256" key="3">
    <source>
        <dbReference type="ARBA" id="ARBA00022553"/>
    </source>
</evidence>
<dbReference type="PANTHER" id="PTHR20863:SF76">
    <property type="entry name" value="CARRIER DOMAIN-CONTAINING PROTEIN"/>
    <property type="match status" value="1"/>
</dbReference>
<evidence type="ECO:0000313" key="9">
    <source>
        <dbReference type="EMBL" id="UYQ64825.1"/>
    </source>
</evidence>
<keyword evidence="10" id="KW-1185">Reference proteome</keyword>
<evidence type="ECO:0000256" key="2">
    <source>
        <dbReference type="ARBA" id="ARBA00022516"/>
    </source>
</evidence>
<keyword evidence="2 7" id="KW-0444">Lipid biosynthesis</keyword>
<comment type="function">
    <text evidence="7">Carrier of the growing fatty acid chain in fatty acid biosynthesis.</text>
</comment>
<evidence type="ECO:0000313" key="10">
    <source>
        <dbReference type="Proteomes" id="UP001163878"/>
    </source>
</evidence>
<comment type="subcellular location">
    <subcellularLocation>
        <location evidence="7">Cytoplasm</location>
    </subcellularLocation>
</comment>
<organism evidence="9 10">
    <name type="scientific">Streptomyces peucetius</name>
    <dbReference type="NCBI Taxonomy" id="1950"/>
    <lineage>
        <taxon>Bacteria</taxon>
        <taxon>Bacillati</taxon>
        <taxon>Actinomycetota</taxon>
        <taxon>Actinomycetes</taxon>
        <taxon>Kitasatosporales</taxon>
        <taxon>Streptomycetaceae</taxon>
        <taxon>Streptomyces</taxon>
    </lineage>
</organism>
<comment type="PTM">
    <text evidence="7">4'-phosphopantetheine is transferred from CoA to a specific serine of apo-ACP by AcpS. This modification is essential for activity because fatty acids are bound in thioester linkage to the sulfhydryl of the prosthetic group.</text>
</comment>
<keyword evidence="7" id="KW-0963">Cytoplasm</keyword>
<evidence type="ECO:0000259" key="8">
    <source>
        <dbReference type="PROSITE" id="PS50075"/>
    </source>
</evidence>
<sequence>MRGTPTVLDKEELRAVVAQVLDVDESEITDDAKFVDDLEVDSLMALEIVVVLEKKYGIKLPESELKQIVTLQSAYDLLLGKLDAAQRAA</sequence>
<keyword evidence="5 7" id="KW-0443">Lipid metabolism</keyword>
<reference evidence="9" key="1">
    <citation type="submission" date="2022-10" db="EMBL/GenBank/DDBJ databases">
        <title>Cytochrome P450 Catalyzes Benzene Ring Formation in the Biosynthesis of Trialkyl-Substituted Aromatic Polyketides.</title>
        <authorList>
            <person name="Zhao E."/>
            <person name="Ge H."/>
        </authorList>
    </citation>
    <scope>NUCLEOTIDE SEQUENCE</scope>
    <source>
        <strain evidence="9">NA0869</strain>
    </source>
</reference>